<dbReference type="SUPFAM" id="SSF47413">
    <property type="entry name" value="lambda repressor-like DNA-binding domains"/>
    <property type="match status" value="1"/>
</dbReference>
<dbReference type="Gene3D" id="1.10.260.40">
    <property type="entry name" value="lambda repressor-like DNA-binding domains"/>
    <property type="match status" value="1"/>
</dbReference>
<dbReference type="GO" id="GO:0003677">
    <property type="term" value="F:DNA binding"/>
    <property type="evidence" value="ECO:0007669"/>
    <property type="project" value="InterPro"/>
</dbReference>
<sequence>MLTAIPWREVTALDETTPPQHLNPLERFGCDVKQVRLARKLTQKQLGRAAGYSEAYVSRVEAGKLLPRPSEKFAKGCDIAFGTGELFADLLRRLDEADHPSWFAPYLNLEKKASRILDFSANLVKGILQTEDYARAVFSASNPQASAEGIEGKVTTRMRRRKVFEREDPPLLWIILHESCLRTVVGCDGVMAGQLEYLLKAAASPHIKLQVLPFSAGAPAAHAKPFTVLRFTNSPTVLYTETRVGGRMHDSAQTVDAALDDYDLLRAHALSPDRSAALIETLLKEYRE</sequence>
<dbReference type="Pfam" id="PF13560">
    <property type="entry name" value="HTH_31"/>
    <property type="match status" value="1"/>
</dbReference>
<organism evidence="2 3">
    <name type="scientific">Streptomyces lydicus</name>
    <dbReference type="NCBI Taxonomy" id="47763"/>
    <lineage>
        <taxon>Bacteria</taxon>
        <taxon>Bacillati</taxon>
        <taxon>Actinomycetota</taxon>
        <taxon>Actinomycetes</taxon>
        <taxon>Kitasatosporales</taxon>
        <taxon>Streptomycetaceae</taxon>
        <taxon>Streptomyces</taxon>
    </lineage>
</organism>
<dbReference type="InterPro" id="IPR001387">
    <property type="entry name" value="Cro/C1-type_HTH"/>
</dbReference>
<proteinExistence type="predicted"/>
<evidence type="ECO:0000313" key="2">
    <source>
        <dbReference type="EMBL" id="AZS71712.1"/>
    </source>
</evidence>
<dbReference type="InterPro" id="IPR043917">
    <property type="entry name" value="DUF5753"/>
</dbReference>
<gene>
    <name evidence="2" type="ORF">DDE74_12780</name>
</gene>
<dbReference type="Proteomes" id="UP000275579">
    <property type="component" value="Chromosome"/>
</dbReference>
<dbReference type="CDD" id="cd00093">
    <property type="entry name" value="HTH_XRE"/>
    <property type="match status" value="1"/>
</dbReference>
<name>A0A3Q9K178_9ACTN</name>
<protein>
    <submittedName>
        <fullName evidence="2">Transcriptional regulator</fullName>
    </submittedName>
</protein>
<dbReference type="PROSITE" id="PS50943">
    <property type="entry name" value="HTH_CROC1"/>
    <property type="match status" value="1"/>
</dbReference>
<dbReference type="Pfam" id="PF19054">
    <property type="entry name" value="DUF5753"/>
    <property type="match status" value="1"/>
</dbReference>
<reference evidence="2 3" key="1">
    <citation type="submission" date="2018-04" db="EMBL/GenBank/DDBJ databases">
        <title>Complete genome sequences of Streptomyces lydicus strain WYEC and characterization of antagonistic properties of biological control agents.</title>
        <authorList>
            <person name="Mariita R.M."/>
            <person name="Sello J.K."/>
        </authorList>
    </citation>
    <scope>NUCLEOTIDE SEQUENCE [LARGE SCALE GENOMIC DNA]</scope>
    <source>
        <strain evidence="2 3">WYEC 108</strain>
    </source>
</reference>
<evidence type="ECO:0000313" key="3">
    <source>
        <dbReference type="Proteomes" id="UP000275579"/>
    </source>
</evidence>
<accession>A0A3Q9K178</accession>
<evidence type="ECO:0000259" key="1">
    <source>
        <dbReference type="PROSITE" id="PS50943"/>
    </source>
</evidence>
<dbReference type="SMART" id="SM00530">
    <property type="entry name" value="HTH_XRE"/>
    <property type="match status" value="1"/>
</dbReference>
<dbReference type="AlphaFoldDB" id="A0A3Q9K178"/>
<feature type="domain" description="HTH cro/C1-type" evidence="1">
    <location>
        <begin position="32"/>
        <end position="86"/>
    </location>
</feature>
<dbReference type="InterPro" id="IPR010982">
    <property type="entry name" value="Lambda_DNA-bd_dom_sf"/>
</dbReference>
<dbReference type="EMBL" id="CP029042">
    <property type="protein sequence ID" value="AZS71712.1"/>
    <property type="molecule type" value="Genomic_DNA"/>
</dbReference>